<dbReference type="Pfam" id="PF01554">
    <property type="entry name" value="MatE"/>
    <property type="match status" value="2"/>
</dbReference>
<feature type="transmembrane region" description="Helical" evidence="2">
    <location>
        <begin position="169"/>
        <end position="191"/>
    </location>
</feature>
<gene>
    <name evidence="3" type="ORF">GWP43_00175</name>
</gene>
<feature type="transmembrane region" description="Helical" evidence="2">
    <location>
        <begin position="99"/>
        <end position="120"/>
    </location>
</feature>
<sequence length="459" mass="51033">MQLKRFSLGPVHFYRQALGFAIPVMIQTFVQSLVSLIDNFMVGGLGDIKMSAVNITNQFTFLFLTTIGTFAETGGMFMSQFNGAKDAGGMQQTYRFKQIMMLACAALFTVFSFFFSGHILGFLVHGNQQAPEIVAEGQRYLHIILLTFIPIAFSTAITSSLRDIGNVKIIMYSAIISTLINTCGNYILIYGHFGAPRLEVKGAAYATLIARCAEVALLLIYVHVKKPAFYVRILSLWKVRWKLFMQMVKKLGLVFASDISWVGTETIVAALYNSRGGAEVVAGMAAGWTIANIFFLIFPVIFTCVRIIVGSSLGQNKLDEARKQARWFLSGFFIFGIFVGICEALTVFLIPVVFIRLSPASHIITRNLIWIIALYMPLWSYLNTQLAISRAGGDAQLGAWVDISVNSMVFLPVMLIFTYCTALSPVAMFGLAKLSDFLKLLIARHQLKKERWVKNLTVA</sequence>
<dbReference type="InterPro" id="IPR002528">
    <property type="entry name" value="MATE_fam"/>
</dbReference>
<dbReference type="PANTHER" id="PTHR43298:SF2">
    <property type="entry name" value="FMN_FAD EXPORTER YEEO-RELATED"/>
    <property type="match status" value="1"/>
</dbReference>
<dbReference type="EMBL" id="CP048020">
    <property type="protein sequence ID" value="QHX42133.1"/>
    <property type="molecule type" value="Genomic_DNA"/>
</dbReference>
<proteinExistence type="predicted"/>
<feature type="transmembrane region" description="Helical" evidence="2">
    <location>
        <begin position="251"/>
        <end position="273"/>
    </location>
</feature>
<dbReference type="Proteomes" id="UP000464374">
    <property type="component" value="Chromosome"/>
</dbReference>
<keyword evidence="2" id="KW-0472">Membrane</keyword>
<evidence type="ECO:0000313" key="4">
    <source>
        <dbReference type="Proteomes" id="UP000464374"/>
    </source>
</evidence>
<feature type="transmembrane region" description="Helical" evidence="2">
    <location>
        <begin position="57"/>
        <end position="78"/>
    </location>
</feature>
<name>A0A6P1XYK9_9SPIR</name>
<dbReference type="AlphaFoldDB" id="A0A6P1XYK9"/>
<keyword evidence="1" id="KW-0813">Transport</keyword>
<feature type="transmembrane region" description="Helical" evidence="2">
    <location>
        <begin position="367"/>
        <end position="388"/>
    </location>
</feature>
<dbReference type="InterPro" id="IPR050222">
    <property type="entry name" value="MATE_MdtK"/>
</dbReference>
<dbReference type="KEGG" id="trz:GWP43_00175"/>
<evidence type="ECO:0000256" key="1">
    <source>
        <dbReference type="ARBA" id="ARBA00022448"/>
    </source>
</evidence>
<accession>A0A6P1XYK9</accession>
<feature type="transmembrane region" description="Helical" evidence="2">
    <location>
        <begin position="140"/>
        <end position="157"/>
    </location>
</feature>
<feature type="transmembrane region" description="Helical" evidence="2">
    <location>
        <begin position="12"/>
        <end position="37"/>
    </location>
</feature>
<evidence type="ECO:0000256" key="2">
    <source>
        <dbReference type="SAM" id="Phobius"/>
    </source>
</evidence>
<protein>
    <submittedName>
        <fullName evidence="3">MATE family efflux transporter</fullName>
    </submittedName>
</protein>
<dbReference type="GO" id="GO:0042910">
    <property type="term" value="F:xenobiotic transmembrane transporter activity"/>
    <property type="evidence" value="ECO:0007669"/>
    <property type="project" value="InterPro"/>
</dbReference>
<evidence type="ECO:0000313" key="3">
    <source>
        <dbReference type="EMBL" id="QHX42133.1"/>
    </source>
</evidence>
<organism evidence="3 4">
    <name type="scientific">Treponema vincentii</name>
    <dbReference type="NCBI Taxonomy" id="69710"/>
    <lineage>
        <taxon>Bacteria</taxon>
        <taxon>Pseudomonadati</taxon>
        <taxon>Spirochaetota</taxon>
        <taxon>Spirochaetia</taxon>
        <taxon>Spirochaetales</taxon>
        <taxon>Treponemataceae</taxon>
        <taxon>Treponema</taxon>
    </lineage>
</organism>
<dbReference type="RefSeq" id="WP_162661948.1">
    <property type="nucleotide sequence ID" value="NZ_CP048020.1"/>
</dbReference>
<keyword evidence="2" id="KW-1133">Transmembrane helix</keyword>
<feature type="transmembrane region" description="Helical" evidence="2">
    <location>
        <begin position="285"/>
        <end position="309"/>
    </location>
</feature>
<dbReference type="PANTHER" id="PTHR43298">
    <property type="entry name" value="MULTIDRUG RESISTANCE PROTEIN NORM-RELATED"/>
    <property type="match status" value="1"/>
</dbReference>
<feature type="transmembrane region" description="Helical" evidence="2">
    <location>
        <begin position="329"/>
        <end position="355"/>
    </location>
</feature>
<dbReference type="GO" id="GO:0015297">
    <property type="term" value="F:antiporter activity"/>
    <property type="evidence" value="ECO:0007669"/>
    <property type="project" value="InterPro"/>
</dbReference>
<feature type="transmembrane region" description="Helical" evidence="2">
    <location>
        <begin position="203"/>
        <end position="224"/>
    </location>
</feature>
<dbReference type="GO" id="GO:0005886">
    <property type="term" value="C:plasma membrane"/>
    <property type="evidence" value="ECO:0007669"/>
    <property type="project" value="TreeGrafter"/>
</dbReference>
<keyword evidence="2" id="KW-0812">Transmembrane</keyword>
<feature type="transmembrane region" description="Helical" evidence="2">
    <location>
        <begin position="409"/>
        <end position="431"/>
    </location>
</feature>
<reference evidence="3 4" key="1">
    <citation type="submission" date="2020-01" db="EMBL/GenBank/DDBJ databases">
        <title>Complete genome sequence of a human oral phylogroup 1 Treponema sp. strain ATCC 700766, originally isolated from periodontitis dental plaque.</title>
        <authorList>
            <person name="Chan Y."/>
            <person name="Huo Y.-B."/>
            <person name="Yu X.-L."/>
            <person name="Zeng H."/>
            <person name="Leung W.-K."/>
            <person name="Watt R.M."/>
        </authorList>
    </citation>
    <scope>NUCLEOTIDE SEQUENCE [LARGE SCALE GENOMIC DNA]</scope>
    <source>
        <strain evidence="3 4">OMZ 804</strain>
    </source>
</reference>